<dbReference type="EMBL" id="RCOS01000117">
    <property type="protein sequence ID" value="RSN73415.1"/>
    <property type="molecule type" value="Genomic_DNA"/>
</dbReference>
<dbReference type="Gene3D" id="1.10.10.10">
    <property type="entry name" value="Winged helix-like DNA-binding domain superfamily/Winged helix DNA-binding domain"/>
    <property type="match status" value="1"/>
</dbReference>
<dbReference type="Gene3D" id="1.10.8.60">
    <property type="match status" value="1"/>
</dbReference>
<evidence type="ECO:0000313" key="3">
    <source>
        <dbReference type="EMBL" id="RSN73415.1"/>
    </source>
</evidence>
<name>A0A3R9R2I5_9CREN</name>
<dbReference type="InterPro" id="IPR048907">
    <property type="entry name" value="WHD_MCM_arc"/>
</dbReference>
<sequence length="357" mass="40806">MLFDPRPKASRRDLYDFEEELKTLSRYLGEPLTVVSGLRRTGKTSLVLTALNESDKPYVFIDLREGFASWRELYSLISRSFSEFVERASRWGKVREIFLKLVSRLRGVSVLGFEVSVNWLPEKRPLLGELFGVLDEVGEKTGEKVIVVFDEFQRSQGPVGASLHGAIAHSYDFHRNLSFVVTGSEMGVLYGILENPENPLYGRAYLEVKTRKLSREESLDFLNRGFEETGVKVGSEVERAVEELDGIIGWLTYYGYLKVSGRDNFESVMNEAVGLAKRELESFLARRVSRRYRVVLKLLAEGITEWGRLKRALENYEGVELSDRVLHEVLQGLRKHSIIDDENKFTDPVVKRAAQLL</sequence>
<dbReference type="SUPFAM" id="SSF52540">
    <property type="entry name" value="P-loop containing nucleoside triphosphate hydrolases"/>
    <property type="match status" value="1"/>
</dbReference>
<accession>A0A3R9R2I5</accession>
<evidence type="ECO:0000259" key="2">
    <source>
        <dbReference type="Pfam" id="PF21100"/>
    </source>
</evidence>
<comment type="caution">
    <text evidence="3">The sequence shown here is derived from an EMBL/GenBank/DDBJ whole genome shotgun (WGS) entry which is preliminary data.</text>
</comment>
<protein>
    <submittedName>
        <fullName evidence="3">ATP-binding protein</fullName>
    </submittedName>
</protein>
<reference evidence="3 4" key="1">
    <citation type="submission" date="2018-10" db="EMBL/GenBank/DDBJ databases">
        <title>Co-occurring genomic capacity for anaerobic methane metabolism and dissimilatory sulfite reduction discovered in the Korarchaeota.</title>
        <authorList>
            <person name="Mckay L.J."/>
            <person name="Dlakic M."/>
            <person name="Fields M.W."/>
            <person name="Delmont T.O."/>
            <person name="Eren A.M."/>
            <person name="Jay Z.J."/>
            <person name="Klingelsmith K.B."/>
            <person name="Rusch D.B."/>
            <person name="Inskeep W.P."/>
        </authorList>
    </citation>
    <scope>NUCLEOTIDE SEQUENCE [LARGE SCALE GENOMIC DNA]</scope>
    <source>
        <strain evidence="3 4">MDKW</strain>
    </source>
</reference>
<dbReference type="GO" id="GO:0005524">
    <property type="term" value="F:ATP binding"/>
    <property type="evidence" value="ECO:0007669"/>
    <property type="project" value="UniProtKB-KW"/>
</dbReference>
<dbReference type="PANTHER" id="PTHR34301:SF8">
    <property type="entry name" value="ATPASE DOMAIN-CONTAINING PROTEIN"/>
    <property type="match status" value="1"/>
</dbReference>
<dbReference type="AlphaFoldDB" id="A0A3R9R2I5"/>
<dbReference type="Pfam" id="PF01637">
    <property type="entry name" value="ATPase_2"/>
    <property type="match status" value="1"/>
</dbReference>
<keyword evidence="4" id="KW-1185">Reference proteome</keyword>
<dbReference type="Pfam" id="PF21100">
    <property type="entry name" value="WHD_MCM"/>
    <property type="match status" value="1"/>
</dbReference>
<evidence type="ECO:0000313" key="4">
    <source>
        <dbReference type="Proteomes" id="UP000277582"/>
    </source>
</evidence>
<keyword evidence="3" id="KW-0547">Nucleotide-binding</keyword>
<dbReference type="InterPro" id="IPR036390">
    <property type="entry name" value="WH_DNA-bd_sf"/>
</dbReference>
<dbReference type="PANTHER" id="PTHR34301">
    <property type="entry name" value="DNA-BINDING PROTEIN-RELATED"/>
    <property type="match status" value="1"/>
</dbReference>
<feature type="domain" description="MCM C-terminal" evidence="2">
    <location>
        <begin position="289"/>
        <end position="343"/>
    </location>
</feature>
<dbReference type="InterPro" id="IPR036388">
    <property type="entry name" value="WH-like_DNA-bd_sf"/>
</dbReference>
<dbReference type="InterPro" id="IPR011579">
    <property type="entry name" value="ATPase_dom"/>
</dbReference>
<dbReference type="InterPro" id="IPR027417">
    <property type="entry name" value="P-loop_NTPase"/>
</dbReference>
<dbReference type="Proteomes" id="UP000277582">
    <property type="component" value="Unassembled WGS sequence"/>
</dbReference>
<feature type="domain" description="ATPase" evidence="1">
    <location>
        <begin position="15"/>
        <end position="248"/>
    </location>
</feature>
<evidence type="ECO:0000259" key="1">
    <source>
        <dbReference type="Pfam" id="PF01637"/>
    </source>
</evidence>
<dbReference type="Gene3D" id="3.40.50.300">
    <property type="entry name" value="P-loop containing nucleotide triphosphate hydrolases"/>
    <property type="match status" value="1"/>
</dbReference>
<keyword evidence="3" id="KW-0067">ATP-binding</keyword>
<dbReference type="OrthoDB" id="132045at2157"/>
<proteinExistence type="predicted"/>
<gene>
    <name evidence="3" type="ORF">D6D85_10440</name>
</gene>
<organism evidence="3 4">
    <name type="scientific">Candidatus Methanodesulfokora washburnensis</name>
    <dbReference type="NCBI Taxonomy" id="2478471"/>
    <lineage>
        <taxon>Archaea</taxon>
        <taxon>Thermoproteota</taxon>
        <taxon>Candidatus Korarchaeia</taxon>
        <taxon>Candidatus Korarchaeia incertae sedis</taxon>
        <taxon>Candidatus Methanodesulfokora</taxon>
    </lineage>
</organism>
<dbReference type="SUPFAM" id="SSF46785">
    <property type="entry name" value="Winged helix' DNA-binding domain"/>
    <property type="match status" value="1"/>
</dbReference>